<keyword evidence="4" id="KW-1185">Reference proteome</keyword>
<feature type="compositionally biased region" description="Low complexity" evidence="1">
    <location>
        <begin position="41"/>
        <end position="141"/>
    </location>
</feature>
<evidence type="ECO:0000313" key="3">
    <source>
        <dbReference type="EMBL" id="KAJ1925796.1"/>
    </source>
</evidence>
<evidence type="ECO:0000256" key="2">
    <source>
        <dbReference type="SAM" id="SignalP"/>
    </source>
</evidence>
<name>A0A9W8DVL9_9FUNG</name>
<evidence type="ECO:0000256" key="1">
    <source>
        <dbReference type="SAM" id="MobiDB-lite"/>
    </source>
</evidence>
<feature type="chain" id="PRO_5040921034" evidence="2">
    <location>
        <begin position="21"/>
        <end position="237"/>
    </location>
</feature>
<feature type="region of interest" description="Disordered" evidence="1">
    <location>
        <begin position="37"/>
        <end position="150"/>
    </location>
</feature>
<evidence type="ECO:0000313" key="4">
    <source>
        <dbReference type="Proteomes" id="UP001150569"/>
    </source>
</evidence>
<proteinExistence type="predicted"/>
<keyword evidence="2" id="KW-0732">Signal</keyword>
<organism evidence="3 4">
    <name type="scientific">Tieghemiomyces parasiticus</name>
    <dbReference type="NCBI Taxonomy" id="78921"/>
    <lineage>
        <taxon>Eukaryota</taxon>
        <taxon>Fungi</taxon>
        <taxon>Fungi incertae sedis</taxon>
        <taxon>Zoopagomycota</taxon>
        <taxon>Kickxellomycotina</taxon>
        <taxon>Dimargaritomycetes</taxon>
        <taxon>Dimargaritales</taxon>
        <taxon>Dimargaritaceae</taxon>
        <taxon>Tieghemiomyces</taxon>
    </lineage>
</organism>
<dbReference type="Proteomes" id="UP001150569">
    <property type="component" value="Unassembled WGS sequence"/>
</dbReference>
<dbReference type="EMBL" id="JANBPT010000207">
    <property type="protein sequence ID" value="KAJ1925796.1"/>
    <property type="molecule type" value="Genomic_DNA"/>
</dbReference>
<reference evidence="3" key="1">
    <citation type="submission" date="2022-07" db="EMBL/GenBank/DDBJ databases">
        <title>Phylogenomic reconstructions and comparative analyses of Kickxellomycotina fungi.</title>
        <authorList>
            <person name="Reynolds N.K."/>
            <person name="Stajich J.E."/>
            <person name="Barry K."/>
            <person name="Grigoriev I.V."/>
            <person name="Crous P."/>
            <person name="Smith M.E."/>
        </authorList>
    </citation>
    <scope>NUCLEOTIDE SEQUENCE</scope>
    <source>
        <strain evidence="3">RSA 861</strain>
    </source>
</reference>
<accession>A0A9W8DVL9</accession>
<sequence length="237" mass="24848">MRLLAVTLLALTAFQAESLARPALAGCGSILMKRDEPVRCSPNTSAPTSPITTSETSAPTSPTDGYSFSGPSDSPSVSPTESASESASPTDSPSPTDNESVTPAPSESPSDTPSESPTPSESSTVPEGPSASETTSTSSEAPQPTLTCTERTPTFKKAVFDMDCTHDNGIDGKRAQDVYYTARAQGLCNSKMVYTISTCHLEITFYPGDLSRYLTLPYIKNLIPSLSDPAFSQVTAS</sequence>
<dbReference type="AlphaFoldDB" id="A0A9W8DVL9"/>
<comment type="caution">
    <text evidence="3">The sequence shown here is derived from an EMBL/GenBank/DDBJ whole genome shotgun (WGS) entry which is preliminary data.</text>
</comment>
<protein>
    <submittedName>
        <fullName evidence="3">Uncharacterized protein</fullName>
    </submittedName>
</protein>
<gene>
    <name evidence="3" type="ORF">IWQ60_004339</name>
</gene>
<feature type="signal peptide" evidence="2">
    <location>
        <begin position="1"/>
        <end position="20"/>
    </location>
</feature>